<evidence type="ECO:0000313" key="3">
    <source>
        <dbReference type="Proteomes" id="UP000823891"/>
    </source>
</evidence>
<dbReference type="InterPro" id="IPR051797">
    <property type="entry name" value="TrmB-like"/>
</dbReference>
<sequence length="243" mass="26957">MDDMVYVERLTAFGLTRQEASIYLCLYKNGTLTGYEAAKLTGISRSNVYNALAGLAEKGAAYLLEGSSSRYMAVPIGELCDNKLRALAEAGRWLEQNMPTAVQPAEGYITIVGEQQILDKMHHMLEEAGKRIYLAASSEWVARFAPELSLLLAKRIKVVLLSDREPEGLKGAVFYRTEGKAEQVRLIEDSRYVLTGELTGSRQDICLYTGQRVLVDALKEAMRNEIKLIELTGKKKKTKGEAG</sequence>
<reference evidence="2" key="1">
    <citation type="journal article" date="2021" name="PeerJ">
        <title>Extensive microbial diversity within the chicken gut microbiome revealed by metagenomics and culture.</title>
        <authorList>
            <person name="Gilroy R."/>
            <person name="Ravi A."/>
            <person name="Getino M."/>
            <person name="Pursley I."/>
            <person name="Horton D.L."/>
            <person name="Alikhan N.F."/>
            <person name="Baker D."/>
            <person name="Gharbi K."/>
            <person name="Hall N."/>
            <person name="Watson M."/>
            <person name="Adriaenssens E.M."/>
            <person name="Foster-Nyarko E."/>
            <person name="Jarju S."/>
            <person name="Secka A."/>
            <person name="Antonio M."/>
            <person name="Oren A."/>
            <person name="Chaudhuri R.R."/>
            <person name="La Ragione R."/>
            <person name="Hildebrand F."/>
            <person name="Pallen M.J."/>
        </authorList>
    </citation>
    <scope>NUCLEOTIDE SEQUENCE</scope>
    <source>
        <strain evidence="2">USAMLcec2-132</strain>
    </source>
</reference>
<feature type="domain" description="Transcription regulator TrmB N-terminal" evidence="1">
    <location>
        <begin position="10"/>
        <end position="75"/>
    </location>
</feature>
<evidence type="ECO:0000313" key="2">
    <source>
        <dbReference type="EMBL" id="HJC22718.1"/>
    </source>
</evidence>
<dbReference type="CDD" id="cd09124">
    <property type="entry name" value="PLDc_like_TrmB_middle"/>
    <property type="match status" value="1"/>
</dbReference>
<dbReference type="Pfam" id="PF01978">
    <property type="entry name" value="TrmB"/>
    <property type="match status" value="1"/>
</dbReference>
<protein>
    <submittedName>
        <fullName evidence="2">TrmB family transcriptional regulator</fullName>
    </submittedName>
</protein>
<proteinExistence type="predicted"/>
<comment type="caution">
    <text evidence="2">The sequence shown here is derived from an EMBL/GenBank/DDBJ whole genome shotgun (WGS) entry which is preliminary data.</text>
</comment>
<dbReference type="InterPro" id="IPR036388">
    <property type="entry name" value="WH-like_DNA-bd_sf"/>
</dbReference>
<name>A0A9D2NDF7_9FIRM</name>
<organism evidence="2 3">
    <name type="scientific">Candidatus Eisenbergiella merdavium</name>
    <dbReference type="NCBI Taxonomy" id="2838551"/>
    <lineage>
        <taxon>Bacteria</taxon>
        <taxon>Bacillati</taxon>
        <taxon>Bacillota</taxon>
        <taxon>Clostridia</taxon>
        <taxon>Lachnospirales</taxon>
        <taxon>Lachnospiraceae</taxon>
        <taxon>Eisenbergiella</taxon>
    </lineage>
</organism>
<evidence type="ECO:0000259" key="1">
    <source>
        <dbReference type="Pfam" id="PF01978"/>
    </source>
</evidence>
<dbReference type="PANTHER" id="PTHR34293">
    <property type="entry name" value="HTH-TYPE TRANSCRIPTIONAL REGULATOR TRMBL2"/>
    <property type="match status" value="1"/>
</dbReference>
<gene>
    <name evidence="2" type="ORF">H9761_03320</name>
</gene>
<dbReference type="EMBL" id="DWWS01000016">
    <property type="protein sequence ID" value="HJC22718.1"/>
    <property type="molecule type" value="Genomic_DNA"/>
</dbReference>
<dbReference type="Proteomes" id="UP000823891">
    <property type="component" value="Unassembled WGS sequence"/>
</dbReference>
<reference evidence="2" key="2">
    <citation type="submission" date="2021-04" db="EMBL/GenBank/DDBJ databases">
        <authorList>
            <person name="Gilroy R."/>
        </authorList>
    </citation>
    <scope>NUCLEOTIDE SEQUENCE</scope>
    <source>
        <strain evidence="2">USAMLcec2-132</strain>
    </source>
</reference>
<dbReference type="Gene3D" id="1.10.10.10">
    <property type="entry name" value="Winged helix-like DNA-binding domain superfamily/Winged helix DNA-binding domain"/>
    <property type="match status" value="1"/>
</dbReference>
<dbReference type="PANTHER" id="PTHR34293:SF1">
    <property type="entry name" value="HTH-TYPE TRANSCRIPTIONAL REGULATOR TRMBL2"/>
    <property type="match status" value="1"/>
</dbReference>
<dbReference type="AlphaFoldDB" id="A0A9D2NDF7"/>
<dbReference type="SUPFAM" id="SSF46785">
    <property type="entry name" value="Winged helix' DNA-binding domain"/>
    <property type="match status" value="1"/>
</dbReference>
<dbReference type="InterPro" id="IPR036390">
    <property type="entry name" value="WH_DNA-bd_sf"/>
</dbReference>
<accession>A0A9D2NDF7</accession>
<dbReference type="InterPro" id="IPR002831">
    <property type="entry name" value="Tscrpt_reg_TrmB_N"/>
</dbReference>